<evidence type="ECO:0000313" key="8">
    <source>
        <dbReference type="Proteomes" id="UP001162640"/>
    </source>
</evidence>
<organism evidence="7 8">
    <name type="scientific">Triparma laevis f. inornata</name>
    <dbReference type="NCBI Taxonomy" id="1714386"/>
    <lineage>
        <taxon>Eukaryota</taxon>
        <taxon>Sar</taxon>
        <taxon>Stramenopiles</taxon>
        <taxon>Ochrophyta</taxon>
        <taxon>Bolidophyceae</taxon>
        <taxon>Parmales</taxon>
        <taxon>Triparmaceae</taxon>
        <taxon>Triparma</taxon>
    </lineage>
</organism>
<dbReference type="InterPro" id="IPR013083">
    <property type="entry name" value="Znf_RING/FYVE/PHD"/>
</dbReference>
<dbReference type="EMBL" id="BLQM01000324">
    <property type="protein sequence ID" value="GMH83138.1"/>
    <property type="molecule type" value="Genomic_DNA"/>
</dbReference>
<dbReference type="PANTHER" id="PTHR46858:SF5">
    <property type="entry name" value="E3 UBIQUITIN-PROTEIN LIGASE APD1-RELATED"/>
    <property type="match status" value="1"/>
</dbReference>
<reference evidence="8" key="1">
    <citation type="journal article" date="2023" name="Commun. Biol.">
        <title>Genome analysis of Parmales, the sister group of diatoms, reveals the evolutionary specialization of diatoms from phago-mixotrophs to photoautotrophs.</title>
        <authorList>
            <person name="Ban H."/>
            <person name="Sato S."/>
            <person name="Yoshikawa S."/>
            <person name="Yamada K."/>
            <person name="Nakamura Y."/>
            <person name="Ichinomiya M."/>
            <person name="Sato N."/>
            <person name="Blanc-Mathieu R."/>
            <person name="Endo H."/>
            <person name="Kuwata A."/>
            <person name="Ogata H."/>
        </authorList>
    </citation>
    <scope>NUCLEOTIDE SEQUENCE [LARGE SCALE GENOMIC DNA]</scope>
</reference>
<accession>A0A9W7BA93</accession>
<dbReference type="InterPro" id="IPR001841">
    <property type="entry name" value="Znf_RING"/>
</dbReference>
<dbReference type="GO" id="GO:0008270">
    <property type="term" value="F:zinc ion binding"/>
    <property type="evidence" value="ECO:0007669"/>
    <property type="project" value="UniProtKB-KW"/>
</dbReference>
<feature type="compositionally biased region" description="Polar residues" evidence="5">
    <location>
        <begin position="8"/>
        <end position="17"/>
    </location>
</feature>
<keyword evidence="3" id="KW-0862">Zinc</keyword>
<dbReference type="PROSITE" id="PS50089">
    <property type="entry name" value="ZF_RING_2"/>
    <property type="match status" value="1"/>
</dbReference>
<keyword evidence="2 4" id="KW-0863">Zinc-finger</keyword>
<comment type="caution">
    <text evidence="7">The sequence shown here is derived from an EMBL/GenBank/DDBJ whole genome shotgun (WGS) entry which is preliminary data.</text>
</comment>
<dbReference type="AlphaFoldDB" id="A0A9W7BA93"/>
<name>A0A9W7BA93_9STRA</name>
<dbReference type="Gene3D" id="3.30.40.10">
    <property type="entry name" value="Zinc/RING finger domain, C3HC4 (zinc finger)"/>
    <property type="match status" value="1"/>
</dbReference>
<dbReference type="Proteomes" id="UP001162640">
    <property type="component" value="Unassembled WGS sequence"/>
</dbReference>
<evidence type="ECO:0000256" key="4">
    <source>
        <dbReference type="PROSITE-ProRule" id="PRU00175"/>
    </source>
</evidence>
<evidence type="ECO:0000256" key="1">
    <source>
        <dbReference type="ARBA" id="ARBA00022723"/>
    </source>
</evidence>
<feature type="compositionally biased region" description="Low complexity" evidence="5">
    <location>
        <begin position="42"/>
        <end position="55"/>
    </location>
</feature>
<evidence type="ECO:0000256" key="3">
    <source>
        <dbReference type="ARBA" id="ARBA00022833"/>
    </source>
</evidence>
<feature type="region of interest" description="Disordered" evidence="5">
    <location>
        <begin position="1"/>
        <end position="56"/>
    </location>
</feature>
<evidence type="ECO:0000259" key="6">
    <source>
        <dbReference type="PROSITE" id="PS50089"/>
    </source>
</evidence>
<gene>
    <name evidence="7" type="ORF">TL16_g09495</name>
</gene>
<sequence>MSKPVAIRSSSRLNAQETSRKRGRNDEEKEDGQGKNEGSAAEESTTTTTSTTSKTNSKKEEETTCFLCMVNEPRAKIRPCGHTVTCRDCTEKLMKQGDPCPFCRKAIGGFELGKWSSVTGAAGLWPASLKNLSELASGDGFNEYFHDKFNGNEASYKRWKGVFDVLVIEEGKGGDGRIETRVLRITNLEDFVKLRALAKLCNKEYFDDASLSVVAWRRIMEVWTWRRRWEE</sequence>
<protein>
    <recommendedName>
        <fullName evidence="6">RING-type domain-containing protein</fullName>
    </recommendedName>
</protein>
<evidence type="ECO:0000313" key="7">
    <source>
        <dbReference type="EMBL" id="GMH83138.1"/>
    </source>
</evidence>
<dbReference type="GO" id="GO:0061630">
    <property type="term" value="F:ubiquitin protein ligase activity"/>
    <property type="evidence" value="ECO:0007669"/>
    <property type="project" value="TreeGrafter"/>
</dbReference>
<feature type="domain" description="RING-type" evidence="6">
    <location>
        <begin position="65"/>
        <end position="104"/>
    </location>
</feature>
<dbReference type="GO" id="GO:0016567">
    <property type="term" value="P:protein ubiquitination"/>
    <property type="evidence" value="ECO:0007669"/>
    <property type="project" value="TreeGrafter"/>
</dbReference>
<feature type="compositionally biased region" description="Basic and acidic residues" evidence="5">
    <location>
        <begin position="18"/>
        <end position="34"/>
    </location>
</feature>
<dbReference type="Pfam" id="PF13920">
    <property type="entry name" value="zf-C3HC4_3"/>
    <property type="match status" value="1"/>
</dbReference>
<evidence type="ECO:0000256" key="5">
    <source>
        <dbReference type="SAM" id="MobiDB-lite"/>
    </source>
</evidence>
<proteinExistence type="predicted"/>
<evidence type="ECO:0000256" key="2">
    <source>
        <dbReference type="ARBA" id="ARBA00022771"/>
    </source>
</evidence>
<dbReference type="PANTHER" id="PTHR46858">
    <property type="entry name" value="OS05G0521000 PROTEIN"/>
    <property type="match status" value="1"/>
</dbReference>
<dbReference type="SUPFAM" id="SSF57850">
    <property type="entry name" value="RING/U-box"/>
    <property type="match status" value="1"/>
</dbReference>
<keyword evidence="1" id="KW-0479">Metal-binding</keyword>